<dbReference type="Proteomes" id="UP001201812">
    <property type="component" value="Unassembled WGS sequence"/>
</dbReference>
<evidence type="ECO:0000313" key="6">
    <source>
        <dbReference type="EMBL" id="KAI1704993.1"/>
    </source>
</evidence>
<keyword evidence="4 5" id="KW-0472">Membrane</keyword>
<evidence type="ECO:0000256" key="5">
    <source>
        <dbReference type="SAM" id="Phobius"/>
    </source>
</evidence>
<protein>
    <submittedName>
        <fullName evidence="6">Inhibitor of apoptosis-promoting bax1 domain-containing protein</fullName>
    </submittedName>
</protein>
<sequence>MVTSFTLLGASAIGIGSVCLYGLNTRSIGNWAGPLWRDFVRDRIRKTHIYLTLGLGVTATSALLAARSPMVLSLADYGLVPISFGTAILVFGSGGFTRSIPYENTALKFGSWLVHYAAMGSMLPVFCVFGGPDFLRFLIYMAGLMTGASAVGMCAPSKKFLLFAKPVSIVFGVVAAANIADMYMPRKVQFMPQDYADCSIYTGLVLFSFYCAFNGQRVIQAAEMIPQSGNFDPINAQMSIFMDMANFLFRSFVF</sequence>
<feature type="transmembrane region" description="Helical" evidence="5">
    <location>
        <begin position="6"/>
        <end position="23"/>
    </location>
</feature>
<feature type="transmembrane region" description="Helical" evidence="5">
    <location>
        <begin position="137"/>
        <end position="155"/>
    </location>
</feature>
<evidence type="ECO:0000256" key="2">
    <source>
        <dbReference type="ARBA" id="ARBA00022692"/>
    </source>
</evidence>
<feature type="transmembrane region" description="Helical" evidence="5">
    <location>
        <begin position="78"/>
        <end position="97"/>
    </location>
</feature>
<keyword evidence="2 5" id="KW-0812">Transmembrane</keyword>
<keyword evidence="3 5" id="KW-1133">Transmembrane helix</keyword>
<dbReference type="GO" id="GO:0016020">
    <property type="term" value="C:membrane"/>
    <property type="evidence" value="ECO:0007669"/>
    <property type="project" value="UniProtKB-SubCell"/>
</dbReference>
<comment type="caution">
    <text evidence="6">The sequence shown here is derived from an EMBL/GenBank/DDBJ whole genome shotgun (WGS) entry which is preliminary data.</text>
</comment>
<dbReference type="Pfam" id="PF01027">
    <property type="entry name" value="Bax1-I"/>
    <property type="match status" value="1"/>
</dbReference>
<dbReference type="InterPro" id="IPR006214">
    <property type="entry name" value="Bax_inhibitor_1-related"/>
</dbReference>
<organism evidence="6 7">
    <name type="scientific">Ditylenchus destructor</name>
    <dbReference type="NCBI Taxonomy" id="166010"/>
    <lineage>
        <taxon>Eukaryota</taxon>
        <taxon>Metazoa</taxon>
        <taxon>Ecdysozoa</taxon>
        <taxon>Nematoda</taxon>
        <taxon>Chromadorea</taxon>
        <taxon>Rhabditida</taxon>
        <taxon>Tylenchina</taxon>
        <taxon>Tylenchomorpha</taxon>
        <taxon>Sphaerularioidea</taxon>
        <taxon>Anguinidae</taxon>
        <taxon>Anguininae</taxon>
        <taxon>Ditylenchus</taxon>
    </lineage>
</organism>
<evidence type="ECO:0000313" key="7">
    <source>
        <dbReference type="Proteomes" id="UP001201812"/>
    </source>
</evidence>
<evidence type="ECO:0000256" key="1">
    <source>
        <dbReference type="ARBA" id="ARBA00004141"/>
    </source>
</evidence>
<proteinExistence type="predicted"/>
<feature type="transmembrane region" description="Helical" evidence="5">
    <location>
        <begin position="47"/>
        <end position="66"/>
    </location>
</feature>
<reference evidence="6" key="1">
    <citation type="submission" date="2022-01" db="EMBL/GenBank/DDBJ databases">
        <title>Genome Sequence Resource for Two Populations of Ditylenchus destructor, the Migratory Endoparasitic Phytonematode.</title>
        <authorList>
            <person name="Zhang H."/>
            <person name="Lin R."/>
            <person name="Xie B."/>
        </authorList>
    </citation>
    <scope>NUCLEOTIDE SEQUENCE</scope>
    <source>
        <strain evidence="6">BazhouSP</strain>
    </source>
</reference>
<name>A0AAD4R2C8_9BILA</name>
<comment type="subcellular location">
    <subcellularLocation>
        <location evidence="1">Membrane</location>
        <topology evidence="1">Multi-pass membrane protein</topology>
    </subcellularLocation>
</comment>
<accession>A0AAD4R2C8</accession>
<evidence type="ECO:0000256" key="3">
    <source>
        <dbReference type="ARBA" id="ARBA00022989"/>
    </source>
</evidence>
<keyword evidence="7" id="KW-1185">Reference proteome</keyword>
<feature type="transmembrane region" description="Helical" evidence="5">
    <location>
        <begin position="200"/>
        <end position="219"/>
    </location>
</feature>
<gene>
    <name evidence="6" type="ORF">DdX_13924</name>
</gene>
<dbReference type="EMBL" id="JAKKPZ010000061">
    <property type="protein sequence ID" value="KAI1704993.1"/>
    <property type="molecule type" value="Genomic_DNA"/>
</dbReference>
<evidence type="ECO:0000256" key="4">
    <source>
        <dbReference type="ARBA" id="ARBA00023136"/>
    </source>
</evidence>
<feature type="transmembrane region" description="Helical" evidence="5">
    <location>
        <begin position="109"/>
        <end position="131"/>
    </location>
</feature>
<feature type="transmembrane region" description="Helical" evidence="5">
    <location>
        <begin position="162"/>
        <end position="180"/>
    </location>
</feature>
<dbReference type="AlphaFoldDB" id="A0AAD4R2C8"/>